<accession>A0A4R4Z5V9</accession>
<organism evidence="1 2">
    <name type="scientific">Nonomuraea terrae</name>
    <dbReference type="NCBI Taxonomy" id="2530383"/>
    <lineage>
        <taxon>Bacteria</taxon>
        <taxon>Bacillati</taxon>
        <taxon>Actinomycetota</taxon>
        <taxon>Actinomycetes</taxon>
        <taxon>Streptosporangiales</taxon>
        <taxon>Streptosporangiaceae</taxon>
        <taxon>Nonomuraea</taxon>
    </lineage>
</organism>
<protein>
    <submittedName>
        <fullName evidence="1">Uncharacterized protein</fullName>
    </submittedName>
</protein>
<evidence type="ECO:0000313" key="2">
    <source>
        <dbReference type="Proteomes" id="UP000295302"/>
    </source>
</evidence>
<comment type="caution">
    <text evidence="1">The sequence shown here is derived from an EMBL/GenBank/DDBJ whole genome shotgun (WGS) entry which is preliminary data.</text>
</comment>
<name>A0A4R4Z5V9_9ACTN</name>
<dbReference type="AlphaFoldDB" id="A0A4R4Z5V9"/>
<proteinExistence type="predicted"/>
<sequence>MAGRPAEHSALREELLQRMQRDQAVRTCVPPNTPQTDEQYAEFVAVDASNTAFLKRVVAQHGWPGRDLVGEEAAHAAWLLAQHADRDVAFQRSCLPLLEEAAAAGQATWADHAYLVDRVSVADGRPQVYGTQYGMREGRLELQPVEDPDRLDKRRAHAGLGPHAEYDRMHRQLYG</sequence>
<dbReference type="RefSeq" id="WP_132610136.1">
    <property type="nucleotide sequence ID" value="NZ_SMKQ01000013.1"/>
</dbReference>
<evidence type="ECO:0000313" key="1">
    <source>
        <dbReference type="EMBL" id="TDD53286.1"/>
    </source>
</evidence>
<dbReference type="InterPro" id="IPR046732">
    <property type="entry name" value="DUF6624"/>
</dbReference>
<gene>
    <name evidence="1" type="ORF">E1286_07655</name>
</gene>
<keyword evidence="2" id="KW-1185">Reference proteome</keyword>
<dbReference type="EMBL" id="SMKQ01000013">
    <property type="protein sequence ID" value="TDD53286.1"/>
    <property type="molecule type" value="Genomic_DNA"/>
</dbReference>
<reference evidence="1 2" key="1">
    <citation type="submission" date="2019-03" db="EMBL/GenBank/DDBJ databases">
        <title>Draft genome sequences of novel Actinobacteria.</title>
        <authorList>
            <person name="Sahin N."/>
            <person name="Ay H."/>
            <person name="Saygin H."/>
        </authorList>
    </citation>
    <scope>NUCLEOTIDE SEQUENCE [LARGE SCALE GENOMIC DNA]</scope>
    <source>
        <strain evidence="1 2">CH32</strain>
    </source>
</reference>
<dbReference type="OrthoDB" id="22038at2"/>
<dbReference type="Pfam" id="PF20329">
    <property type="entry name" value="DUF6624"/>
    <property type="match status" value="1"/>
</dbReference>
<dbReference type="Proteomes" id="UP000295302">
    <property type="component" value="Unassembled WGS sequence"/>
</dbReference>